<proteinExistence type="predicted"/>
<gene>
    <name evidence="1" type="ORF">PACLA_8A064908</name>
</gene>
<dbReference type="EMBL" id="CACRXK020003155">
    <property type="protein sequence ID" value="CAB3997654.1"/>
    <property type="molecule type" value="Genomic_DNA"/>
</dbReference>
<dbReference type="Proteomes" id="UP001152795">
    <property type="component" value="Unassembled WGS sequence"/>
</dbReference>
<dbReference type="AlphaFoldDB" id="A0A6S7GWB9"/>
<dbReference type="OrthoDB" id="10011386at2759"/>
<organism evidence="1 2">
    <name type="scientific">Paramuricea clavata</name>
    <name type="common">Red gorgonian</name>
    <name type="synonym">Violescent sea-whip</name>
    <dbReference type="NCBI Taxonomy" id="317549"/>
    <lineage>
        <taxon>Eukaryota</taxon>
        <taxon>Metazoa</taxon>
        <taxon>Cnidaria</taxon>
        <taxon>Anthozoa</taxon>
        <taxon>Octocorallia</taxon>
        <taxon>Malacalcyonacea</taxon>
        <taxon>Plexauridae</taxon>
        <taxon>Paramuricea</taxon>
    </lineage>
</organism>
<protein>
    <submittedName>
        <fullName evidence="1">Uncharacterized protein</fullName>
    </submittedName>
</protein>
<comment type="caution">
    <text evidence="1">The sequence shown here is derived from an EMBL/GenBank/DDBJ whole genome shotgun (WGS) entry which is preliminary data.</text>
</comment>
<sequence>MSKKKRRNGLFDLEEVKKRFDEEKSCADSVKQQVVGLQKFDLVDIFVTKGLSFTEDETLQLLAAKLTFQGVCNLRKTIHQVPSNIRRVISGKPLRATLINHCWVSFSGFAEAYNETYEQQIIQYASRLKSCSTSAEQAEEAPEDCSIVEEELKDRGLREKWIFAPNQSGTNEHMGTYDDVMEYVDRNRCEELYSHKCSSHCKRQGCGRLYVADGNWKLRYAHCMWKVPVSVSGFGKINYPSICPLSPKRGHAFCNEHSEKAQAMGYETGLRDLYKKCGVTGVEVDQDSSFDAVSGCLEGFVDQSNNNNTPNASTFRGTTDFLLNNPAFVEDNSVESDLKCNKDTGGLKTLHFWSRGVFFIVSAGGHIEYWQPLYKSESPTQAFLITVLWLYRKFKALEDAGYCRDEIISEISSTVLSYDNMCHMDGLLIAKKNLPLPYPYDEMWKRVGKVIDRLHLKNHVDPKCKRLYNPDDKLPHEFNTMAREQTFVWASRFKKVMCAMPHIHQFFFLHRIVKYRNKYTEKCHINSKIPILPKLTKM</sequence>
<name>A0A6S7GWB9_PARCT</name>
<accession>A0A6S7GWB9</accession>
<keyword evidence="2" id="KW-1185">Reference proteome</keyword>
<evidence type="ECO:0000313" key="2">
    <source>
        <dbReference type="Proteomes" id="UP001152795"/>
    </source>
</evidence>
<reference evidence="1" key="1">
    <citation type="submission" date="2020-04" db="EMBL/GenBank/DDBJ databases">
        <authorList>
            <person name="Alioto T."/>
            <person name="Alioto T."/>
            <person name="Gomez Garrido J."/>
        </authorList>
    </citation>
    <scope>NUCLEOTIDE SEQUENCE</scope>
    <source>
        <strain evidence="1">A484AB</strain>
    </source>
</reference>
<evidence type="ECO:0000313" key="1">
    <source>
        <dbReference type="EMBL" id="CAB3997654.1"/>
    </source>
</evidence>